<evidence type="ECO:0000256" key="1">
    <source>
        <dbReference type="SAM" id="SignalP"/>
    </source>
</evidence>
<reference evidence="2" key="1">
    <citation type="submission" date="2018-01" db="EMBL/GenBank/DDBJ databases">
        <title>An insight into the sialome of Amazonian anophelines.</title>
        <authorList>
            <person name="Ribeiro J.M."/>
            <person name="Scarpassa V."/>
            <person name="Calvo E."/>
        </authorList>
    </citation>
    <scope>NUCLEOTIDE SEQUENCE</scope>
</reference>
<organism evidence="2">
    <name type="scientific">Anopheles darlingi</name>
    <name type="common">Mosquito</name>
    <dbReference type="NCBI Taxonomy" id="43151"/>
    <lineage>
        <taxon>Eukaryota</taxon>
        <taxon>Metazoa</taxon>
        <taxon>Ecdysozoa</taxon>
        <taxon>Arthropoda</taxon>
        <taxon>Hexapoda</taxon>
        <taxon>Insecta</taxon>
        <taxon>Pterygota</taxon>
        <taxon>Neoptera</taxon>
        <taxon>Endopterygota</taxon>
        <taxon>Diptera</taxon>
        <taxon>Nematocera</taxon>
        <taxon>Culicoidea</taxon>
        <taxon>Culicidae</taxon>
        <taxon>Anophelinae</taxon>
        <taxon>Anopheles</taxon>
    </lineage>
</organism>
<dbReference type="AlphaFoldDB" id="A0A2M4DNQ2"/>
<evidence type="ECO:0000313" key="2">
    <source>
        <dbReference type="EMBL" id="MBW79174.1"/>
    </source>
</evidence>
<keyword evidence="1" id="KW-0732">Signal</keyword>
<accession>A0A2M4DNQ2</accession>
<dbReference type="EMBL" id="GGFL01014996">
    <property type="protein sequence ID" value="MBW79174.1"/>
    <property type="molecule type" value="Transcribed_RNA"/>
</dbReference>
<protein>
    <submittedName>
        <fullName evidence="2">Putative secreted protein</fullName>
    </submittedName>
</protein>
<feature type="chain" id="PRO_5014597862" evidence="1">
    <location>
        <begin position="16"/>
        <end position="81"/>
    </location>
</feature>
<feature type="signal peptide" evidence="1">
    <location>
        <begin position="1"/>
        <end position="15"/>
    </location>
</feature>
<proteinExistence type="predicted"/>
<sequence>MWLVYFMVQINTIHALIAIMWKEMKTKRFDALVETFFTCNMFPSVAIPHTKTYIFLICPFSNFHAHLSLAGGLSNALPTVS</sequence>
<name>A0A2M4DNQ2_ANODA</name>